<dbReference type="PANTHER" id="PTHR42923:SF17">
    <property type="entry name" value="AMINE OXIDASE DOMAIN-CONTAINING PROTEIN"/>
    <property type="match status" value="1"/>
</dbReference>
<dbReference type="HOGENOM" id="CLU_028123_3_0_1"/>
<dbReference type="AlphaFoldDB" id="A0A061HBI9"/>
<dbReference type="KEGG" id="pfp:PFL1_04690"/>
<organism evidence="2 3">
    <name type="scientific">Pseudozyma flocculosa PF-1</name>
    <dbReference type="NCBI Taxonomy" id="1277687"/>
    <lineage>
        <taxon>Eukaryota</taxon>
        <taxon>Fungi</taxon>
        <taxon>Dikarya</taxon>
        <taxon>Basidiomycota</taxon>
        <taxon>Ustilaginomycotina</taxon>
        <taxon>Ustilaginomycetes</taxon>
        <taxon>Ustilaginales</taxon>
        <taxon>Ustilaginaceae</taxon>
        <taxon>Pseudozyma</taxon>
    </lineage>
</organism>
<feature type="compositionally biased region" description="Low complexity" evidence="1">
    <location>
        <begin position="615"/>
        <end position="634"/>
    </location>
</feature>
<dbReference type="PANTHER" id="PTHR42923">
    <property type="entry name" value="PROTOPORPHYRINOGEN OXIDASE"/>
    <property type="match status" value="1"/>
</dbReference>
<feature type="compositionally biased region" description="Basic and acidic residues" evidence="1">
    <location>
        <begin position="549"/>
        <end position="560"/>
    </location>
</feature>
<feature type="region of interest" description="Disordered" evidence="1">
    <location>
        <begin position="407"/>
        <end position="440"/>
    </location>
</feature>
<feature type="region of interest" description="Disordered" evidence="1">
    <location>
        <begin position="1"/>
        <end position="32"/>
    </location>
</feature>
<proteinExistence type="predicted"/>
<evidence type="ECO:0008006" key="4">
    <source>
        <dbReference type="Google" id="ProtNLM"/>
    </source>
</evidence>
<accession>A0A061HBI9</accession>
<dbReference type="Proteomes" id="UP000053664">
    <property type="component" value="Unassembled WGS sequence"/>
</dbReference>
<dbReference type="eggNOG" id="ENOG502RZ2M">
    <property type="taxonomic scope" value="Eukaryota"/>
</dbReference>
<dbReference type="RefSeq" id="XP_007880407.1">
    <property type="nucleotide sequence ID" value="XM_007882216.1"/>
</dbReference>
<dbReference type="SUPFAM" id="SSF51905">
    <property type="entry name" value="FAD/NAD(P)-binding domain"/>
    <property type="match status" value="1"/>
</dbReference>
<feature type="region of interest" description="Disordered" evidence="1">
    <location>
        <begin position="471"/>
        <end position="513"/>
    </location>
</feature>
<name>A0A061HBI9_9BASI</name>
<feature type="compositionally biased region" description="Pro residues" evidence="1">
    <location>
        <begin position="15"/>
        <end position="28"/>
    </location>
</feature>
<protein>
    <recommendedName>
        <fullName evidence="4">Amine oxidase domain-containing protein</fullName>
    </recommendedName>
</protein>
<sequence length="805" mass="86538">MAPVATSSSDDERPPPYSSTPAAPPASGAPPSQRTVRVAIIGSGLTGLVATYLLTSKLAQRSSERQDEGARARSPSVRICVEIFERSQTLGMDSASISVPLKLVDPQTAEHDLKDRQPKVNGGPGSASSWPERPGNSLAAGCDDSATVAAAAPATAGKSMRIDVPMRAFTGGYYPELLALYRHLGIRVRRTNFTYSFASLPSRLDASTDSASPALDSGPAPSLIYNGASGLRGISMPSAISWRRSDEDNSIAARLAAASAYFGRVLLIVFSYLQLLLLASWHHHLGHTSDPHHPIYTMTLQQFALDPLPSTSPAFKSQPPSLWPLGGLRLPPMLRSWLVVSPAFLHATVVPLFSAVMTCSAESVLQSPAAEVLDYVALTFGKNHYVVRDGVREVVRRLLVHVPSPSTAVDGEVETEGREREPTHAAARSGAACKADAGPQSRVWTSAEVRKIEHRNGKAYITASHDFTASLDDGGSDAIPTPASSANATDSEGDDDTPGSRHASSTPRRQRVERQHGGYDHLIFATQANQAASFLGQYTESLRGAAARGDGKDEQRKGKDDEEQATATISRLEEMRDRLLSFRYEQSVVVNHTDTRVLPPCRDDWRDLNLVSPLSSSLSLSPSMSSSKPRTGSSAHPAGDKKEWRATTHTMATHILVSPRHPHGRGQEQESDGRCVGGAGARVGKTVMQTTNPHTSLLPDRRRILSQSHFERITLNVDAKLARHHLFSLPPPEQGRGRTRKLELGKLQGRPTDDEGKGVGVWTCGSWSVGIPLLEGCVVSARLVVEALLAQEGLEIEGGPPWLTS</sequence>
<feature type="region of interest" description="Disordered" evidence="1">
    <location>
        <begin position="615"/>
        <end position="640"/>
    </location>
</feature>
<feature type="region of interest" description="Disordered" evidence="1">
    <location>
        <begin position="109"/>
        <end position="134"/>
    </location>
</feature>
<dbReference type="EMBL" id="KE361637">
    <property type="protein sequence ID" value="EPQ27946.1"/>
    <property type="molecule type" value="Genomic_DNA"/>
</dbReference>
<dbReference type="OrthoDB" id="1111734at2759"/>
<dbReference type="InterPro" id="IPR050464">
    <property type="entry name" value="Zeta_carotene_desat/Oxidored"/>
</dbReference>
<evidence type="ECO:0000256" key="1">
    <source>
        <dbReference type="SAM" id="MobiDB-lite"/>
    </source>
</evidence>
<dbReference type="InterPro" id="IPR036188">
    <property type="entry name" value="FAD/NAD-bd_sf"/>
</dbReference>
<reference evidence="2 3" key="1">
    <citation type="journal article" date="2013" name="Plant Cell">
        <title>The transition from a phytopathogenic smut ancestor to an anamorphic biocontrol agent deciphered by comparative whole-genome analysis.</title>
        <authorList>
            <person name="Lefebvre F."/>
            <person name="Joly D.L."/>
            <person name="Labbe C."/>
            <person name="Teichmann B."/>
            <person name="Linning R."/>
            <person name="Belzile F."/>
            <person name="Bakkeren G."/>
            <person name="Belanger R.R."/>
        </authorList>
    </citation>
    <scope>NUCLEOTIDE SEQUENCE [LARGE SCALE GENOMIC DNA]</scope>
    <source>
        <strain evidence="2 3">PF-1</strain>
    </source>
</reference>
<feature type="compositionally biased region" description="Basic and acidic residues" evidence="1">
    <location>
        <begin position="109"/>
        <end position="118"/>
    </location>
</feature>
<dbReference type="GO" id="GO:0016491">
    <property type="term" value="F:oxidoreductase activity"/>
    <property type="evidence" value="ECO:0007669"/>
    <property type="project" value="TreeGrafter"/>
</dbReference>
<evidence type="ECO:0000313" key="3">
    <source>
        <dbReference type="Proteomes" id="UP000053664"/>
    </source>
</evidence>
<gene>
    <name evidence="2" type="ORF">PFL1_04690</name>
</gene>
<feature type="region of interest" description="Disordered" evidence="1">
    <location>
        <begin position="545"/>
        <end position="565"/>
    </location>
</feature>
<dbReference type="GeneID" id="19318791"/>
<evidence type="ECO:0000313" key="2">
    <source>
        <dbReference type="EMBL" id="EPQ27946.1"/>
    </source>
</evidence>